<dbReference type="GO" id="GO:0008745">
    <property type="term" value="F:N-acetylmuramoyl-L-alanine amidase activity"/>
    <property type="evidence" value="ECO:0007669"/>
    <property type="project" value="UniProtKB-EC"/>
</dbReference>
<dbReference type="Proteomes" id="UP000435985">
    <property type="component" value="Unassembled WGS sequence"/>
</dbReference>
<dbReference type="CDD" id="cd06583">
    <property type="entry name" value="PGRP"/>
    <property type="match status" value="1"/>
</dbReference>
<keyword evidence="3" id="KW-0378">Hydrolase</keyword>
<gene>
    <name evidence="5" type="ORF">F3B98_19790</name>
</gene>
<name>A0A5N4EQV3_BACOV</name>
<dbReference type="PROSITE" id="PS00018">
    <property type="entry name" value="EF_HAND_1"/>
    <property type="match status" value="1"/>
</dbReference>
<dbReference type="PANTHER" id="PTHR30417">
    <property type="entry name" value="N-ACETYLMURAMOYL-L-ALANINE AMIDASE AMID"/>
    <property type="match status" value="1"/>
</dbReference>
<evidence type="ECO:0000256" key="4">
    <source>
        <dbReference type="ARBA" id="ARBA00023316"/>
    </source>
</evidence>
<comment type="catalytic activity">
    <reaction evidence="1">
        <text>Hydrolyzes the link between N-acetylmuramoyl residues and L-amino acid residues in certain cell-wall glycopeptides.</text>
        <dbReference type="EC" id="3.5.1.28"/>
    </reaction>
</comment>
<sequence>MNKPTYIIIHCSATREDKDFTEKQINDSHVTRGFGKWGYHYYIRKDGRVIPMRAENEIGAHDNFIVPGMKTSYNRCSIGICYEGGLDKNGKAKDTRTDAQKKSMRELVQDICHRHDIIDILGHRDTSPDKNGNGIVEKCEWMKECPCFDVKSEFTSFLPPVIVRP</sequence>
<dbReference type="RefSeq" id="WP_117512309.1">
    <property type="nucleotide sequence ID" value="NZ_CP103100.1"/>
</dbReference>
<reference evidence="5 6" key="1">
    <citation type="journal article" date="2019" name="Nat. Med.">
        <title>A library of human gut bacterial isolates paired with longitudinal multiomics data enables mechanistic microbiome research.</title>
        <authorList>
            <person name="Poyet M."/>
            <person name="Groussin M."/>
            <person name="Gibbons S.M."/>
            <person name="Avila-Pacheco J."/>
            <person name="Jiang X."/>
            <person name="Kearney S.M."/>
            <person name="Perrotta A.R."/>
            <person name="Berdy B."/>
            <person name="Zhao S."/>
            <person name="Lieberman T.D."/>
            <person name="Swanson P.K."/>
            <person name="Smith M."/>
            <person name="Roesemann S."/>
            <person name="Alexander J.E."/>
            <person name="Rich S.A."/>
            <person name="Livny J."/>
            <person name="Vlamakis H."/>
            <person name="Clish C."/>
            <person name="Bullock K."/>
            <person name="Deik A."/>
            <person name="Scott J."/>
            <person name="Pierce K.A."/>
            <person name="Xavier R.J."/>
            <person name="Alm E.J."/>
        </authorList>
    </citation>
    <scope>NUCLEOTIDE SEQUENCE [LARGE SCALE GENOMIC DNA]</scope>
    <source>
        <strain evidence="5 6">BIOML-A14</strain>
    </source>
</reference>
<dbReference type="SMART" id="SM00644">
    <property type="entry name" value="Ami_2"/>
    <property type="match status" value="1"/>
</dbReference>
<dbReference type="GO" id="GO:0009253">
    <property type="term" value="P:peptidoglycan catabolic process"/>
    <property type="evidence" value="ECO:0007669"/>
    <property type="project" value="InterPro"/>
</dbReference>
<proteinExistence type="predicted"/>
<dbReference type="InterPro" id="IPR051206">
    <property type="entry name" value="NAMLAA_amidase_2"/>
</dbReference>
<protein>
    <recommendedName>
        <fullName evidence="2">N-acetylmuramoyl-L-alanine amidase</fullName>
        <ecNumber evidence="2">3.5.1.28</ecNumber>
    </recommendedName>
</protein>
<dbReference type="InterPro" id="IPR036505">
    <property type="entry name" value="Amidase/PGRP_sf"/>
</dbReference>
<evidence type="ECO:0000256" key="3">
    <source>
        <dbReference type="ARBA" id="ARBA00022801"/>
    </source>
</evidence>
<dbReference type="EMBL" id="VWFO01000030">
    <property type="protein sequence ID" value="KAA4662181.1"/>
    <property type="molecule type" value="Genomic_DNA"/>
</dbReference>
<dbReference type="AlphaFoldDB" id="A0A5N4EQV3"/>
<evidence type="ECO:0000256" key="1">
    <source>
        <dbReference type="ARBA" id="ARBA00001561"/>
    </source>
</evidence>
<dbReference type="GO" id="GO:0071555">
    <property type="term" value="P:cell wall organization"/>
    <property type="evidence" value="ECO:0007669"/>
    <property type="project" value="UniProtKB-KW"/>
</dbReference>
<comment type="caution">
    <text evidence="5">The sequence shown here is derived from an EMBL/GenBank/DDBJ whole genome shotgun (WGS) entry which is preliminary data.</text>
</comment>
<dbReference type="InterPro" id="IPR002502">
    <property type="entry name" value="Amidase_domain"/>
</dbReference>
<keyword evidence="4" id="KW-0961">Cell wall biogenesis/degradation</keyword>
<dbReference type="GO" id="GO:0009254">
    <property type="term" value="P:peptidoglycan turnover"/>
    <property type="evidence" value="ECO:0007669"/>
    <property type="project" value="TreeGrafter"/>
</dbReference>
<evidence type="ECO:0000313" key="5">
    <source>
        <dbReference type="EMBL" id="KAA4662181.1"/>
    </source>
</evidence>
<dbReference type="EC" id="3.5.1.28" evidence="2"/>
<dbReference type="FunFam" id="3.40.80.10:FF:000008">
    <property type="entry name" value="N-acetylmuramoyl-L-alanine amidase"/>
    <property type="match status" value="1"/>
</dbReference>
<evidence type="ECO:0000256" key="2">
    <source>
        <dbReference type="ARBA" id="ARBA00011901"/>
    </source>
</evidence>
<dbReference type="InterPro" id="IPR018247">
    <property type="entry name" value="EF_Hand_1_Ca_BS"/>
</dbReference>
<dbReference type="PANTHER" id="PTHR30417:SF1">
    <property type="entry name" value="N-ACETYLMURAMOYL-L-ALANINE AMIDASE AMID"/>
    <property type="match status" value="1"/>
</dbReference>
<organism evidence="5 6">
    <name type="scientific">Bacteroides ovatus</name>
    <dbReference type="NCBI Taxonomy" id="28116"/>
    <lineage>
        <taxon>Bacteria</taxon>
        <taxon>Pseudomonadati</taxon>
        <taxon>Bacteroidota</taxon>
        <taxon>Bacteroidia</taxon>
        <taxon>Bacteroidales</taxon>
        <taxon>Bacteroidaceae</taxon>
        <taxon>Bacteroides</taxon>
    </lineage>
</organism>
<dbReference type="Gene3D" id="3.40.80.10">
    <property type="entry name" value="Peptidoglycan recognition protein-like"/>
    <property type="match status" value="1"/>
</dbReference>
<evidence type="ECO:0000313" key="6">
    <source>
        <dbReference type="Proteomes" id="UP000435985"/>
    </source>
</evidence>
<accession>A0A5N4EQV3</accession>
<dbReference type="SUPFAM" id="SSF55846">
    <property type="entry name" value="N-acetylmuramoyl-L-alanine amidase-like"/>
    <property type="match status" value="1"/>
</dbReference>
<dbReference type="Pfam" id="PF01510">
    <property type="entry name" value="Amidase_2"/>
    <property type="match status" value="1"/>
</dbReference>